<dbReference type="EMBL" id="CAJVPM010006329">
    <property type="protein sequence ID" value="CAG8533808.1"/>
    <property type="molecule type" value="Genomic_DNA"/>
</dbReference>
<keyword evidence="2" id="KW-1185">Reference proteome</keyword>
<organism evidence="1 2">
    <name type="scientific">Scutellospora calospora</name>
    <dbReference type="NCBI Taxonomy" id="85575"/>
    <lineage>
        <taxon>Eukaryota</taxon>
        <taxon>Fungi</taxon>
        <taxon>Fungi incertae sedis</taxon>
        <taxon>Mucoromycota</taxon>
        <taxon>Glomeromycotina</taxon>
        <taxon>Glomeromycetes</taxon>
        <taxon>Diversisporales</taxon>
        <taxon>Gigasporaceae</taxon>
        <taxon>Scutellospora</taxon>
    </lineage>
</organism>
<accession>A0ACA9LJ72</accession>
<comment type="caution">
    <text evidence="1">The sequence shown here is derived from an EMBL/GenBank/DDBJ whole genome shotgun (WGS) entry which is preliminary data.</text>
</comment>
<evidence type="ECO:0000313" key="2">
    <source>
        <dbReference type="Proteomes" id="UP000789860"/>
    </source>
</evidence>
<proteinExistence type="predicted"/>
<dbReference type="Proteomes" id="UP000789860">
    <property type="component" value="Unassembled WGS sequence"/>
</dbReference>
<sequence>MQPRILPLSEDAISQLHSSKQITSLPGVVLALVTNALDADATKVDISVSFVRGSCTVEDNGCGIPSAEFAEHGGLGKMHHTSKATAEHALHGNTGTYLASLAALSLIGLTSRHVDEDLSATLTMYQGRVIARQYPSSTANELAAFGTHGTRVTVDDLFGNMPVRIKQRSLNNAQGASTDERSWLELKCDIAALLLAWKLPCSVKIRDRESQSRNVTLSGNHSTVSSALTERNINTLHGKAVRYDLRDAFPVLLQAGLAPLDSRPHWIPISASTSKVSCRGLICLDPSPTRLCQFISIGVHPCSSTSGHSALYEAVSKLFSNSSFGTVDSHIQPEGEERSRSLQSPKGYAQRQTRTSKSVDRWPMYVLQLSLKDQGDKLARGPNDHQLEHVVNVLEAMIYQWLSAHHFRPRQNRARKPNALVPNRAGSGHRSTSLPFERPRSDGESAMKRQRTANTLVDDDVLDEALHPQQRKAATIEHLSRIRGGKGNTTPLRRSSTRSVRSPSAATSTHFAMPALEPGSLSALYRTTKPHRNSPTKERSSNVPAFIQGGASDDFGSISDSDLLEAARNTAHDDLLDGDSATGNTMSSRDDVAEWKDPITRETYLINSRTGIVLPTEARPGTGVSVAGASERKRPATTSIAMTAAGRPLTINGRASSANATAAHYAVPAFLEDWENPVFARQVEQSIPLASILGPGLEVSDSTGKCCSNNASEYFAAPGSGTESKLSKAIFQNSKVISQVDAKFILCSMPTLDSSSKTLVLVDQHAASERVILESLLADLYTPIDTNSPTARLPHAERKRLTTRASTTLRTARHPLRPARHYTKSNPPHPLSQSSASRDSRTLQTLPETAHRPPPLRDLVGCHVQRCAERVRVRGPRRAVGEVRVSVHVCAWEAGEDAARAGYVDAWKMWKPE</sequence>
<protein>
    <submittedName>
        <fullName evidence="1">11330_t:CDS:1</fullName>
    </submittedName>
</protein>
<reference evidence="1" key="1">
    <citation type="submission" date="2021-06" db="EMBL/GenBank/DDBJ databases">
        <authorList>
            <person name="Kallberg Y."/>
            <person name="Tangrot J."/>
            <person name="Rosling A."/>
        </authorList>
    </citation>
    <scope>NUCLEOTIDE SEQUENCE</scope>
    <source>
        <strain evidence="1">AU212A</strain>
    </source>
</reference>
<name>A0ACA9LJ72_9GLOM</name>
<evidence type="ECO:0000313" key="1">
    <source>
        <dbReference type="EMBL" id="CAG8533808.1"/>
    </source>
</evidence>
<gene>
    <name evidence="1" type="ORF">SCALOS_LOCUS4564</name>
</gene>